<comment type="caution">
    <text evidence="1">The sequence shown here is derived from an EMBL/GenBank/DDBJ whole genome shotgun (WGS) entry which is preliminary data.</text>
</comment>
<keyword evidence="2" id="KW-1185">Reference proteome</keyword>
<accession>A0ABT0Q1T0</accession>
<reference evidence="1" key="1">
    <citation type="submission" date="2022-05" db="EMBL/GenBank/DDBJ databases">
        <authorList>
            <person name="Park J.-S."/>
        </authorList>
    </citation>
    <scope>NUCLEOTIDE SEQUENCE</scope>
    <source>
        <strain evidence="1">2012CJ41-6</strain>
    </source>
</reference>
<sequence length="72" mass="8099">MAQSVTHPNALVHAGKAIAEFFNGIFEALIRVGEANSRVRRIEALYAMSDAELKARGIRRENIIREVMNDFI</sequence>
<proteinExistence type="predicted"/>
<evidence type="ECO:0000313" key="1">
    <source>
        <dbReference type="EMBL" id="MCL6283776.1"/>
    </source>
</evidence>
<gene>
    <name evidence="1" type="ORF">M3P21_09575</name>
</gene>
<protein>
    <submittedName>
        <fullName evidence="1">DUF1127 domain-containing protein</fullName>
    </submittedName>
</protein>
<organism evidence="1 2">
    <name type="scientific">Ruegeria spongiae</name>
    <dbReference type="NCBI Taxonomy" id="2942209"/>
    <lineage>
        <taxon>Bacteria</taxon>
        <taxon>Pseudomonadati</taxon>
        <taxon>Pseudomonadota</taxon>
        <taxon>Alphaproteobacteria</taxon>
        <taxon>Rhodobacterales</taxon>
        <taxon>Roseobacteraceae</taxon>
        <taxon>Ruegeria</taxon>
    </lineage>
</organism>
<dbReference type="Proteomes" id="UP001203880">
    <property type="component" value="Unassembled WGS sequence"/>
</dbReference>
<dbReference type="EMBL" id="JAMFMB010000010">
    <property type="protein sequence ID" value="MCL6283776.1"/>
    <property type="molecule type" value="Genomic_DNA"/>
</dbReference>
<dbReference type="RefSeq" id="WP_249709591.1">
    <property type="nucleotide sequence ID" value="NZ_JAMFMB010000010.1"/>
</dbReference>
<name>A0ABT0Q1T0_9RHOB</name>
<evidence type="ECO:0000313" key="2">
    <source>
        <dbReference type="Proteomes" id="UP001203880"/>
    </source>
</evidence>